<evidence type="ECO:0000313" key="2">
    <source>
        <dbReference type="Proteomes" id="UP000006523"/>
    </source>
</evidence>
<reference evidence="1 2" key="1">
    <citation type="journal article" date="2010" name="Environ. Microbiol.">
        <title>Genomic analysis of oceanic cyanobacterial myoviruses compared with T4-like myoviruses from diverse hosts and environments.</title>
        <authorList>
            <person name="Sullivan M.B."/>
            <person name="Huang K.H."/>
            <person name="Ignacio-Espinoza J.C."/>
            <person name="Berlin A.M."/>
            <person name="Kelly L."/>
            <person name="Weigele P.R."/>
            <person name="DeFrancesco A.S."/>
            <person name="Kern S.E."/>
            <person name="Thompson L.R."/>
            <person name="Young S."/>
            <person name="Yandava C."/>
            <person name="Fu R."/>
            <person name="Krastins B."/>
            <person name="Chase M."/>
            <person name="Sarracino D."/>
            <person name="Osburne M.S."/>
            <person name="Henn M.R."/>
            <person name="Chisholm S.W."/>
        </authorList>
    </citation>
    <scope>NUCLEOTIDE SEQUENCE [LARGE SCALE GENOMIC DNA]</scope>
    <source>
        <strain evidence="1">6501-1</strain>
    </source>
</reference>
<keyword evidence="2" id="KW-1185">Reference proteome</keyword>
<dbReference type="OrthoDB" id="24354at10239"/>
<dbReference type="EMBL" id="GU071094">
    <property type="protein sequence ID" value="ADO97291.1"/>
    <property type="molecule type" value="Genomic_DNA"/>
</dbReference>
<organism evidence="1 2">
    <name type="scientific">Synechococcus phage S-SM1</name>
    <dbReference type="NCBI Taxonomy" id="444859"/>
    <lineage>
        <taxon>Viruses</taxon>
        <taxon>Duplodnaviria</taxon>
        <taxon>Heunggongvirae</taxon>
        <taxon>Uroviricota</taxon>
        <taxon>Caudoviricetes</taxon>
        <taxon>Pantevenvirales</taxon>
        <taxon>Kyanoviridae</taxon>
        <taxon>Thetisvirus</taxon>
        <taxon>Thetisvirus ssm1</taxon>
    </lineage>
</organism>
<proteinExistence type="predicted"/>
<protein>
    <submittedName>
        <fullName evidence="1">Uncharacterized protein</fullName>
    </submittedName>
</protein>
<evidence type="ECO:0000313" key="1">
    <source>
        <dbReference type="EMBL" id="ADO97291.1"/>
    </source>
</evidence>
<dbReference type="KEGG" id="vg:10327569"/>
<dbReference type="GeneID" id="10327569"/>
<accession>E3SI66</accession>
<dbReference type="Gene3D" id="2.60.120.620">
    <property type="entry name" value="q2cbj1_9rhob like domain"/>
    <property type="match status" value="1"/>
</dbReference>
<name>E3SI66_9CAUD</name>
<sequence length="208" mass="24530">MPELHRWSTPKKPLNYFAPQYDISVWQDDVSEQLTDDLLNIVLEKEKEGVFDNHQWEHYNVFSWNYKVIDTFKEIIKVSYHEFCKQLDITPQENVSIRGWVYPQKYPMNIGRHTHAMHENSFLSGSLYLTTHLTCTDYDIPYVGEIGFQTKKGKMTLFPSCLPHKVNGIRDFDPDRYVIAWDMITETGMNFFRLKGSENDPLNLVVDL</sequence>
<dbReference type="Proteomes" id="UP000006523">
    <property type="component" value="Segment"/>
</dbReference>
<gene>
    <name evidence="1" type="ORF">SSM1_059</name>
</gene>
<dbReference type="RefSeq" id="YP_004322950.1">
    <property type="nucleotide sequence ID" value="NC_015282.1"/>
</dbReference>